<organism evidence="2 3">
    <name type="scientific">Rhodopirellula europaea SH398</name>
    <dbReference type="NCBI Taxonomy" id="1263868"/>
    <lineage>
        <taxon>Bacteria</taxon>
        <taxon>Pseudomonadati</taxon>
        <taxon>Planctomycetota</taxon>
        <taxon>Planctomycetia</taxon>
        <taxon>Pirellulales</taxon>
        <taxon>Pirellulaceae</taxon>
        <taxon>Rhodopirellula</taxon>
    </lineage>
</organism>
<gene>
    <name evidence="2" type="ORF">RESH_05884</name>
</gene>
<protein>
    <submittedName>
        <fullName evidence="2">Secreted protein</fullName>
    </submittedName>
</protein>
<feature type="chain" id="PRO_5004071227" evidence="1">
    <location>
        <begin position="19"/>
        <end position="273"/>
    </location>
</feature>
<dbReference type="EMBL" id="ANOF01000192">
    <property type="protein sequence ID" value="EMI23552.1"/>
    <property type="molecule type" value="Genomic_DNA"/>
</dbReference>
<proteinExistence type="predicted"/>
<evidence type="ECO:0000256" key="1">
    <source>
        <dbReference type="SAM" id="SignalP"/>
    </source>
</evidence>
<accession>M5S7B6</accession>
<feature type="signal peptide" evidence="1">
    <location>
        <begin position="1"/>
        <end position="18"/>
    </location>
</feature>
<reference evidence="2 3" key="1">
    <citation type="journal article" date="2013" name="Mar. Genomics">
        <title>Expression of sulfatases in Rhodopirellula baltica and the diversity of sulfatases in the genus Rhodopirellula.</title>
        <authorList>
            <person name="Wegner C.E."/>
            <person name="Richter-Heitmann T."/>
            <person name="Klindworth A."/>
            <person name="Klockow C."/>
            <person name="Richter M."/>
            <person name="Achstetter T."/>
            <person name="Glockner F.O."/>
            <person name="Harder J."/>
        </authorList>
    </citation>
    <scope>NUCLEOTIDE SEQUENCE [LARGE SCALE GENOMIC DNA]</scope>
    <source>
        <strain evidence="2 3">SH398</strain>
    </source>
</reference>
<comment type="caution">
    <text evidence="2">The sequence shown here is derived from an EMBL/GenBank/DDBJ whole genome shotgun (WGS) entry which is preliminary data.</text>
</comment>
<dbReference type="AlphaFoldDB" id="M5S7B6"/>
<keyword evidence="1" id="KW-0732">Signal</keyword>
<dbReference type="Proteomes" id="UP000011996">
    <property type="component" value="Unassembled WGS sequence"/>
</dbReference>
<name>M5S7B6_9BACT</name>
<evidence type="ECO:0000313" key="3">
    <source>
        <dbReference type="Proteomes" id="UP000011996"/>
    </source>
</evidence>
<dbReference type="PATRIC" id="fig|1263868.3.peg.6384"/>
<evidence type="ECO:0000313" key="2">
    <source>
        <dbReference type="EMBL" id="EMI23552.1"/>
    </source>
</evidence>
<sequence>MVVLIAVASLMLSRMALVSMRVATVAVEEERDLRNRWAVTSLRRFSLDRARRLLDSQADFENDAGGTQPSPPFLWRDAELGGQRWRLVIADESAKLNIRQFADTFGSVKAQRALEELLEDQATLRVAAPRSPGDSTQSRRWEHWLEGNSKSPILSARQFSVATQRVTLWGEGKLNVRRCSRETVDTFWQEVFGRSAPAQLHELRRQSPPPAASQLIQSLALRESQAELANQWLTTESDCFSVWIFCDSNDRVASSFYVDWGTGGGMAHRGYEY</sequence>